<dbReference type="Proteomes" id="UP000574390">
    <property type="component" value="Unassembled WGS sequence"/>
</dbReference>
<dbReference type="EMBL" id="JABANP010000007">
    <property type="protein sequence ID" value="KAF4696895.1"/>
    <property type="molecule type" value="Genomic_DNA"/>
</dbReference>
<evidence type="ECO:0000313" key="2">
    <source>
        <dbReference type="EMBL" id="KAF4696895.1"/>
    </source>
</evidence>
<comment type="caution">
    <text evidence="3">The sequence shown here is derived from an EMBL/GenBank/DDBJ whole genome shotgun (WGS) entry which is preliminary data.</text>
</comment>
<evidence type="ECO:0000313" key="3">
    <source>
        <dbReference type="EMBL" id="KAF4706192.1"/>
    </source>
</evidence>
<protein>
    <submittedName>
        <fullName evidence="3">Uncharacterized protein</fullName>
    </submittedName>
</protein>
<feature type="chain" id="PRO_5036400685" evidence="1">
    <location>
        <begin position="24"/>
        <end position="276"/>
    </location>
</feature>
<dbReference type="EMBL" id="JABANM010030474">
    <property type="protein sequence ID" value="KAF4706192.1"/>
    <property type="molecule type" value="Genomic_DNA"/>
</dbReference>
<reference evidence="4 5" key="1">
    <citation type="submission" date="2020-04" db="EMBL/GenBank/DDBJ databases">
        <title>Perkinsus olseni comparative genomics.</title>
        <authorList>
            <person name="Bogema D.R."/>
        </authorList>
    </citation>
    <scope>NUCLEOTIDE SEQUENCE [LARGE SCALE GENOMIC DNA]</scope>
    <source>
        <strain evidence="2">00978-12</strain>
        <strain evidence="3">ATCC PRA-205</strain>
    </source>
</reference>
<dbReference type="AlphaFoldDB" id="A0A7J6QDA0"/>
<evidence type="ECO:0000313" key="4">
    <source>
        <dbReference type="Proteomes" id="UP000541610"/>
    </source>
</evidence>
<accession>A0A7J6QDA0</accession>
<gene>
    <name evidence="2" type="ORF">FOZ60_014657</name>
    <name evidence="3" type="ORF">FOZ62_017216</name>
</gene>
<evidence type="ECO:0000313" key="5">
    <source>
        <dbReference type="Proteomes" id="UP000574390"/>
    </source>
</evidence>
<proteinExistence type="predicted"/>
<sequence>MTRQTALLRSLAVIASIAPSSYQAAIGRASVSPDVSSRLQMIFYDHETKSETIVEYLEQPGSEQLTITDVAHGRPLVGVPYVKFTVVADEDVLREYNLLLKDGVSEKKIKAKTPHSLKVQAMRRLGAKILKEYGKNFRPDGSPLYTWTRSYLETAEWVADYKVFLRRPEVNQPLRLTALRGLPGTGYMLYNIPPARAYSLYPSTWISVDHDEHKWDLSRRQLGAYSDYISPPGSNISADTWPKTLREVQRRYSEPKAVYIPNVVHWLTMGTFKASP</sequence>
<keyword evidence="1" id="KW-0732">Signal</keyword>
<evidence type="ECO:0000256" key="1">
    <source>
        <dbReference type="SAM" id="SignalP"/>
    </source>
</evidence>
<name>A0A7J6QDA0_PEROL</name>
<organism evidence="3 5">
    <name type="scientific">Perkinsus olseni</name>
    <name type="common">Perkinsus atlanticus</name>
    <dbReference type="NCBI Taxonomy" id="32597"/>
    <lineage>
        <taxon>Eukaryota</taxon>
        <taxon>Sar</taxon>
        <taxon>Alveolata</taxon>
        <taxon>Perkinsozoa</taxon>
        <taxon>Perkinsea</taxon>
        <taxon>Perkinsida</taxon>
        <taxon>Perkinsidae</taxon>
        <taxon>Perkinsus</taxon>
    </lineage>
</organism>
<dbReference type="Proteomes" id="UP000541610">
    <property type="component" value="Unassembled WGS sequence"/>
</dbReference>
<feature type="signal peptide" evidence="1">
    <location>
        <begin position="1"/>
        <end position="23"/>
    </location>
</feature>